<sequence>MRNTTMVAASAVAAAAAAAISGGAASASTPDWLTVASVDSEHETMLPAVCETGETGALTDTACESLLGSDTEGEAETLGQEVPESPGGYGMPSLANVDLRDFAKWQVCGIAVASPAAPAECDNSIPGPKEPVGPGSGISLVNAETAGAFDWSVCGIAVGQTGEATDC</sequence>
<feature type="chain" id="PRO_5040903829" description="Secreted protein" evidence="2">
    <location>
        <begin position="28"/>
        <end position="167"/>
    </location>
</feature>
<evidence type="ECO:0000256" key="1">
    <source>
        <dbReference type="SAM" id="MobiDB-lite"/>
    </source>
</evidence>
<evidence type="ECO:0000256" key="2">
    <source>
        <dbReference type="SAM" id="SignalP"/>
    </source>
</evidence>
<name>A0A9X3SZB6_9ACTN</name>
<dbReference type="RefSeq" id="WP_270123693.1">
    <property type="nucleotide sequence ID" value="NZ_BAAAOM010000004.1"/>
</dbReference>
<dbReference type="Proteomes" id="UP001183604">
    <property type="component" value="Unassembled WGS sequence"/>
</dbReference>
<organism evidence="3 5">
    <name type="scientific">Glycomyces lechevalierae</name>
    <dbReference type="NCBI Taxonomy" id="256034"/>
    <lineage>
        <taxon>Bacteria</taxon>
        <taxon>Bacillati</taxon>
        <taxon>Actinomycetota</taxon>
        <taxon>Actinomycetes</taxon>
        <taxon>Glycomycetales</taxon>
        <taxon>Glycomycetaceae</taxon>
        <taxon>Glycomyces</taxon>
    </lineage>
</organism>
<proteinExistence type="predicted"/>
<dbReference type="Proteomes" id="UP001145799">
    <property type="component" value="Unassembled WGS sequence"/>
</dbReference>
<feature type="region of interest" description="Disordered" evidence="1">
    <location>
        <begin position="70"/>
        <end position="90"/>
    </location>
</feature>
<keyword evidence="6" id="KW-1185">Reference proteome</keyword>
<gene>
    <name evidence="4" type="ORF">J2S69_002259</name>
    <name evidence="3" type="ORF">O2L01_19530</name>
</gene>
<dbReference type="AlphaFoldDB" id="A0A9X3SZB6"/>
<feature type="signal peptide" evidence="2">
    <location>
        <begin position="1"/>
        <end position="27"/>
    </location>
</feature>
<reference evidence="4 6" key="2">
    <citation type="submission" date="2023-07" db="EMBL/GenBank/DDBJ databases">
        <title>Sequencing the genomes of 1000 actinobacteria strains.</title>
        <authorList>
            <person name="Klenk H.-P."/>
        </authorList>
    </citation>
    <scope>NUCLEOTIDE SEQUENCE [LARGE SCALE GENOMIC DNA]</scope>
    <source>
        <strain evidence="4 6">DSM 44724</strain>
    </source>
</reference>
<dbReference type="EMBL" id="JAVDYD010000001">
    <property type="protein sequence ID" value="MDR7338540.1"/>
    <property type="molecule type" value="Genomic_DNA"/>
</dbReference>
<comment type="caution">
    <text evidence="3">The sequence shown here is derived from an EMBL/GenBank/DDBJ whole genome shotgun (WGS) entry which is preliminary data.</text>
</comment>
<evidence type="ECO:0000313" key="3">
    <source>
        <dbReference type="EMBL" id="MDA1387196.1"/>
    </source>
</evidence>
<evidence type="ECO:0000313" key="4">
    <source>
        <dbReference type="EMBL" id="MDR7338540.1"/>
    </source>
</evidence>
<protein>
    <recommendedName>
        <fullName evidence="7">Secreted protein</fullName>
    </recommendedName>
</protein>
<evidence type="ECO:0000313" key="5">
    <source>
        <dbReference type="Proteomes" id="UP001145799"/>
    </source>
</evidence>
<dbReference type="EMBL" id="JAPZVQ010000014">
    <property type="protein sequence ID" value="MDA1387196.1"/>
    <property type="molecule type" value="Genomic_DNA"/>
</dbReference>
<evidence type="ECO:0000313" key="6">
    <source>
        <dbReference type="Proteomes" id="UP001183604"/>
    </source>
</evidence>
<keyword evidence="2" id="KW-0732">Signal</keyword>
<evidence type="ECO:0008006" key="7">
    <source>
        <dbReference type="Google" id="ProtNLM"/>
    </source>
</evidence>
<reference evidence="3" key="1">
    <citation type="submission" date="2022-12" db="EMBL/GenBank/DDBJ databases">
        <title>Gycomyces niveus sp.nov., a novel actinomycete isolated from soil in Shouguang.</title>
        <authorList>
            <person name="Yang X."/>
        </authorList>
    </citation>
    <scope>NUCLEOTIDE SEQUENCE</scope>
    <source>
        <strain evidence="3">DSM 44724</strain>
    </source>
</reference>
<accession>A0A9X3SZB6</accession>